<organism evidence="7 8">
    <name type="scientific">Solanum bulbocastanum</name>
    <name type="common">Wild potato</name>
    <dbReference type="NCBI Taxonomy" id="147425"/>
    <lineage>
        <taxon>Eukaryota</taxon>
        <taxon>Viridiplantae</taxon>
        <taxon>Streptophyta</taxon>
        <taxon>Embryophyta</taxon>
        <taxon>Tracheophyta</taxon>
        <taxon>Spermatophyta</taxon>
        <taxon>Magnoliopsida</taxon>
        <taxon>eudicotyledons</taxon>
        <taxon>Gunneridae</taxon>
        <taxon>Pentapetalae</taxon>
        <taxon>asterids</taxon>
        <taxon>lamiids</taxon>
        <taxon>Solanales</taxon>
        <taxon>Solanaceae</taxon>
        <taxon>Solanoideae</taxon>
        <taxon>Solaneae</taxon>
        <taxon>Solanum</taxon>
    </lineage>
</organism>
<comment type="function">
    <text evidence="1 6">Hydrolyzes acetyl esters in homogalacturonan regions of pectin. In type I primary cell wall, galacturonic acid residues of pectin can be acetylated at the O-2 and O-3 positions. Decreasing the degree of acetylation of pectin gels in vitro alters their physical properties.</text>
</comment>
<proteinExistence type="inferred from homology"/>
<gene>
    <name evidence="7" type="ORF">RDI58_020562</name>
</gene>
<evidence type="ECO:0000256" key="1">
    <source>
        <dbReference type="ARBA" id="ARBA00003534"/>
    </source>
</evidence>
<evidence type="ECO:0000313" key="7">
    <source>
        <dbReference type="EMBL" id="KAK6782766.1"/>
    </source>
</evidence>
<dbReference type="Proteomes" id="UP001371456">
    <property type="component" value="Unassembled WGS sequence"/>
</dbReference>
<name>A0AAN8TFG6_SOLBU</name>
<keyword evidence="5 6" id="KW-0961">Cell wall biogenesis/degradation</keyword>
<dbReference type="EMBL" id="JBANQN010000008">
    <property type="protein sequence ID" value="KAK6782766.1"/>
    <property type="molecule type" value="Genomic_DNA"/>
</dbReference>
<dbReference type="PANTHER" id="PTHR21562">
    <property type="entry name" value="NOTUM-RELATED"/>
    <property type="match status" value="1"/>
</dbReference>
<dbReference type="AlphaFoldDB" id="A0AAN8TFG6"/>
<keyword evidence="6" id="KW-0378">Hydrolase</keyword>
<dbReference type="EC" id="3.1.1.-" evidence="6"/>
<dbReference type="GO" id="GO:0009505">
    <property type="term" value="C:plant-type cell wall"/>
    <property type="evidence" value="ECO:0007669"/>
    <property type="project" value="TreeGrafter"/>
</dbReference>
<dbReference type="Pfam" id="PF03283">
    <property type="entry name" value="PAE"/>
    <property type="match status" value="1"/>
</dbReference>
<accession>A0AAN8TFG6</accession>
<dbReference type="GO" id="GO:0071555">
    <property type="term" value="P:cell wall organization"/>
    <property type="evidence" value="ECO:0007669"/>
    <property type="project" value="UniProtKB-KW"/>
</dbReference>
<dbReference type="InterPro" id="IPR004963">
    <property type="entry name" value="PAE/NOTUM"/>
</dbReference>
<comment type="similarity">
    <text evidence="3 6">Belongs to the pectinacetylesterase family.</text>
</comment>
<dbReference type="PANTHER" id="PTHR21562:SF65">
    <property type="entry name" value="PECTIN ACETYLESTERASE"/>
    <property type="match status" value="1"/>
</dbReference>
<keyword evidence="6" id="KW-0964">Secreted</keyword>
<comment type="caution">
    <text evidence="7">The sequence shown here is derived from an EMBL/GenBank/DDBJ whole genome shotgun (WGS) entry which is preliminary data.</text>
</comment>
<keyword evidence="4 6" id="KW-0134">Cell wall</keyword>
<evidence type="ECO:0000256" key="6">
    <source>
        <dbReference type="RuleBase" id="RU363114"/>
    </source>
</evidence>
<evidence type="ECO:0000256" key="3">
    <source>
        <dbReference type="ARBA" id="ARBA00005784"/>
    </source>
</evidence>
<dbReference type="GO" id="GO:0052793">
    <property type="term" value="F:pectin acetylesterase activity"/>
    <property type="evidence" value="ECO:0007669"/>
    <property type="project" value="TreeGrafter"/>
</dbReference>
<comment type="subcellular location">
    <subcellularLocation>
        <location evidence="2 6">Secreted</location>
        <location evidence="2 6">Cell wall</location>
    </subcellularLocation>
</comment>
<evidence type="ECO:0000313" key="8">
    <source>
        <dbReference type="Proteomes" id="UP001371456"/>
    </source>
</evidence>
<keyword evidence="8" id="KW-1185">Reference proteome</keyword>
<protein>
    <recommendedName>
        <fullName evidence="6">Pectin acetylesterase</fullName>
        <ecNumber evidence="6">3.1.1.-</ecNumber>
    </recommendedName>
</protein>
<evidence type="ECO:0000256" key="5">
    <source>
        <dbReference type="ARBA" id="ARBA00023316"/>
    </source>
</evidence>
<sequence>MSELSVLRMLASSSMASNPLATIHYLCRKTINDTSYIQEMYQKIVNLHVSLFLIRFQGSAKNLPSACTSVMEPSLIKNILVPPFLDPQHAWKDCINNTSTCTSSQHMAIQAFGVEFLKTFEGLRIPLFYEGLFPHVLLFSWGNSCTNILTIGEAVADWYFERARIQV</sequence>
<evidence type="ECO:0000256" key="2">
    <source>
        <dbReference type="ARBA" id="ARBA00004191"/>
    </source>
</evidence>
<evidence type="ECO:0000256" key="4">
    <source>
        <dbReference type="ARBA" id="ARBA00022512"/>
    </source>
</evidence>
<reference evidence="7 8" key="1">
    <citation type="submission" date="2024-02" db="EMBL/GenBank/DDBJ databases">
        <title>de novo genome assembly of Solanum bulbocastanum strain 11H21.</title>
        <authorList>
            <person name="Hosaka A.J."/>
        </authorList>
    </citation>
    <scope>NUCLEOTIDE SEQUENCE [LARGE SCALE GENOMIC DNA]</scope>
    <source>
        <tissue evidence="7">Young leaves</tissue>
    </source>
</reference>